<dbReference type="Proteomes" id="UP000663860">
    <property type="component" value="Unassembled WGS sequence"/>
</dbReference>
<evidence type="ECO:0000313" key="2">
    <source>
        <dbReference type="Proteomes" id="UP000663860"/>
    </source>
</evidence>
<organism evidence="1 2">
    <name type="scientific">Adineta steineri</name>
    <dbReference type="NCBI Taxonomy" id="433720"/>
    <lineage>
        <taxon>Eukaryota</taxon>
        <taxon>Metazoa</taxon>
        <taxon>Spiralia</taxon>
        <taxon>Gnathifera</taxon>
        <taxon>Rotifera</taxon>
        <taxon>Eurotatoria</taxon>
        <taxon>Bdelloidea</taxon>
        <taxon>Adinetida</taxon>
        <taxon>Adinetidae</taxon>
        <taxon>Adineta</taxon>
    </lineage>
</organism>
<proteinExistence type="predicted"/>
<dbReference type="EMBL" id="CAJNOE010000057">
    <property type="protein sequence ID" value="CAF0829116.1"/>
    <property type="molecule type" value="Genomic_DNA"/>
</dbReference>
<dbReference type="AlphaFoldDB" id="A0A813UH81"/>
<name>A0A813UH81_9BILA</name>
<gene>
    <name evidence="1" type="ORF">IZO911_LOCUS8430</name>
</gene>
<protein>
    <submittedName>
        <fullName evidence="1">Uncharacterized protein</fullName>
    </submittedName>
</protein>
<comment type="caution">
    <text evidence="1">The sequence shown here is derived from an EMBL/GenBank/DDBJ whole genome shotgun (WGS) entry which is preliminary data.</text>
</comment>
<reference evidence="1" key="1">
    <citation type="submission" date="2021-02" db="EMBL/GenBank/DDBJ databases">
        <authorList>
            <person name="Nowell W R."/>
        </authorList>
    </citation>
    <scope>NUCLEOTIDE SEQUENCE</scope>
</reference>
<evidence type="ECO:0000313" key="1">
    <source>
        <dbReference type="EMBL" id="CAF0829116.1"/>
    </source>
</evidence>
<accession>A0A813UH81</accession>
<sequence>MLFNTYHGLVLSPILDQFSIKSGHKLYNKTCRSSKNCTFDDRFNRSLVIVHVQIELIEKNYSNYRIRIQHTLSYNIQILSLWNIGLPVQKQFDIPRKETIVDIIVYSTISIFETNIKIQRCNINDSPFLSLFTRLMTNIILVDERSYKAIDDHTTLIINRLIKTTNAINILEVDQVDGYLSSLNVSLNITSNSSIIMTKSSYQLNDVIILVASFTRDTDGKVIDTQNFNELISSKPSAAAIVGNKSLSDVQSLNMMIQLIRNSFHQLL</sequence>